<evidence type="ECO:0000256" key="2">
    <source>
        <dbReference type="ARBA" id="ARBA00022741"/>
    </source>
</evidence>
<keyword evidence="6" id="KW-1185">Reference proteome</keyword>
<comment type="similarity">
    <text evidence="1">Belongs to the IS21/IS1162 putative ATP-binding protein family.</text>
</comment>
<feature type="domain" description="AAA+ ATPase" evidence="4">
    <location>
        <begin position="94"/>
        <end position="226"/>
    </location>
</feature>
<dbReference type="PANTHER" id="PTHR30050">
    <property type="entry name" value="CHROMOSOMAL REPLICATION INITIATOR PROTEIN DNAA"/>
    <property type="match status" value="1"/>
</dbReference>
<dbReference type="RefSeq" id="WP_076490025.1">
    <property type="nucleotide sequence ID" value="NZ_FTMS01000049.1"/>
</dbReference>
<dbReference type="GO" id="GO:0006260">
    <property type="term" value="P:DNA replication"/>
    <property type="evidence" value="ECO:0007669"/>
    <property type="project" value="TreeGrafter"/>
</dbReference>
<dbReference type="InterPro" id="IPR002611">
    <property type="entry name" value="IstB_ATP-bd"/>
</dbReference>
<dbReference type="STRING" id="159291.SAMN05920897_1492"/>
<dbReference type="PIRSF" id="PIRSF003073">
    <property type="entry name" value="DNAC_TnpB_IstB"/>
    <property type="match status" value="1"/>
</dbReference>
<proteinExistence type="inferred from homology"/>
<evidence type="ECO:0000256" key="3">
    <source>
        <dbReference type="ARBA" id="ARBA00022840"/>
    </source>
</evidence>
<keyword evidence="2" id="KW-0547">Nucleotide-binding</keyword>
<dbReference type="PANTHER" id="PTHR30050:SF4">
    <property type="entry name" value="ATP-BINDING PROTEIN RV3427C IN INSERTION SEQUENCE-RELATED"/>
    <property type="match status" value="1"/>
</dbReference>
<sequence length="242" mass="27689">MTAVRTEIATCCRQLRLRRLTDHLDDVQAEEPEEFLLELLRTEVAHRDAARIDRAIKTAGFYAPKYLNDFVFDEVTLPSSASVDSLASLSFIDDRQNLILYGNVGTGKTHLATALGIEACKKRYKVQFWRTAALVNHLIRVHDGGDLQPFLKQIEKLDLLICDEWGYVPVHRDGAQLLFQVISACYEKRSLIITTNLEFSKWVNIFLDEAMTTAIIDRLVHHSHLLVFDGESHRVKNSLMRH</sequence>
<dbReference type="Gene3D" id="3.40.50.300">
    <property type="entry name" value="P-loop containing nucleotide triphosphate hydrolases"/>
    <property type="match status" value="1"/>
</dbReference>
<keyword evidence="3" id="KW-0067">ATP-binding</keyword>
<protein>
    <submittedName>
        <fullName evidence="5">DNA replication protein DnaC</fullName>
    </submittedName>
</protein>
<dbReference type="InterPro" id="IPR003593">
    <property type="entry name" value="AAA+_ATPase"/>
</dbReference>
<dbReference type="SUPFAM" id="SSF52540">
    <property type="entry name" value="P-loop containing nucleoside triphosphate hydrolases"/>
    <property type="match status" value="1"/>
</dbReference>
<dbReference type="AlphaFoldDB" id="A0A1N6YD12"/>
<evidence type="ECO:0000256" key="1">
    <source>
        <dbReference type="ARBA" id="ARBA00008059"/>
    </source>
</evidence>
<evidence type="ECO:0000259" key="4">
    <source>
        <dbReference type="SMART" id="SM00382"/>
    </source>
</evidence>
<dbReference type="Pfam" id="PF01695">
    <property type="entry name" value="IstB_IS21"/>
    <property type="match status" value="1"/>
</dbReference>
<dbReference type="InterPro" id="IPR028350">
    <property type="entry name" value="DNAC/IstB-like"/>
</dbReference>
<dbReference type="OrthoDB" id="9776217at2"/>
<dbReference type="GO" id="GO:0005524">
    <property type="term" value="F:ATP binding"/>
    <property type="evidence" value="ECO:0007669"/>
    <property type="project" value="UniProtKB-KW"/>
</dbReference>
<dbReference type="CDD" id="cd00009">
    <property type="entry name" value="AAA"/>
    <property type="match status" value="1"/>
</dbReference>
<organism evidence="5 6">
    <name type="scientific">Alkalispirochaeta americana</name>
    <dbReference type="NCBI Taxonomy" id="159291"/>
    <lineage>
        <taxon>Bacteria</taxon>
        <taxon>Pseudomonadati</taxon>
        <taxon>Spirochaetota</taxon>
        <taxon>Spirochaetia</taxon>
        <taxon>Spirochaetales</taxon>
        <taxon>Spirochaetaceae</taxon>
        <taxon>Alkalispirochaeta</taxon>
    </lineage>
</organism>
<reference evidence="5 6" key="1">
    <citation type="submission" date="2017-01" db="EMBL/GenBank/DDBJ databases">
        <authorList>
            <person name="Mah S.A."/>
            <person name="Swanson W.J."/>
            <person name="Moy G.W."/>
            <person name="Vacquier V.D."/>
        </authorList>
    </citation>
    <scope>NUCLEOTIDE SEQUENCE [LARGE SCALE GENOMIC DNA]</scope>
    <source>
        <strain evidence="5 6">ASpG1</strain>
    </source>
</reference>
<dbReference type="Proteomes" id="UP000186400">
    <property type="component" value="Unassembled WGS sequence"/>
</dbReference>
<name>A0A1N6YD12_9SPIO</name>
<dbReference type="NCBIfam" id="NF038214">
    <property type="entry name" value="IS21_help_AAA"/>
    <property type="match status" value="1"/>
</dbReference>
<dbReference type="SMART" id="SM00382">
    <property type="entry name" value="AAA"/>
    <property type="match status" value="1"/>
</dbReference>
<gene>
    <name evidence="5" type="ORF">SAMN05920897_1492</name>
</gene>
<dbReference type="InterPro" id="IPR047661">
    <property type="entry name" value="IstB"/>
</dbReference>
<evidence type="ECO:0000313" key="6">
    <source>
        <dbReference type="Proteomes" id="UP000186400"/>
    </source>
</evidence>
<evidence type="ECO:0000313" key="5">
    <source>
        <dbReference type="EMBL" id="SIR12443.1"/>
    </source>
</evidence>
<dbReference type="EMBL" id="FTMS01000049">
    <property type="protein sequence ID" value="SIR12443.1"/>
    <property type="molecule type" value="Genomic_DNA"/>
</dbReference>
<accession>A0A1N6YD12</accession>
<dbReference type="InterPro" id="IPR027417">
    <property type="entry name" value="P-loop_NTPase"/>
</dbReference>